<keyword evidence="4" id="KW-1015">Disulfide bond</keyword>
<evidence type="ECO:0000256" key="5">
    <source>
        <dbReference type="SAM" id="SignalP"/>
    </source>
</evidence>
<evidence type="ECO:0000256" key="3">
    <source>
        <dbReference type="ARBA" id="ARBA00023034"/>
    </source>
</evidence>
<dbReference type="PANTHER" id="PTHR11062">
    <property type="entry name" value="EXOSTOSIN HEPARAN SULFATE GLYCOSYLTRANSFERASE -RELATED"/>
    <property type="match status" value="1"/>
</dbReference>
<reference evidence="8" key="1">
    <citation type="journal article" date="2016" name="Nat. Commun.">
        <title>The Gonium pectorale genome demonstrates co-option of cell cycle regulation during the evolution of multicellularity.</title>
        <authorList>
            <person name="Hanschen E.R."/>
            <person name="Marriage T.N."/>
            <person name="Ferris P.J."/>
            <person name="Hamaji T."/>
            <person name="Toyoda A."/>
            <person name="Fujiyama A."/>
            <person name="Neme R."/>
            <person name="Noguchi H."/>
            <person name="Minakuchi Y."/>
            <person name="Suzuki M."/>
            <person name="Kawai-Toyooka H."/>
            <person name="Smith D.R."/>
            <person name="Sparks H."/>
            <person name="Anderson J."/>
            <person name="Bakaric R."/>
            <person name="Luria V."/>
            <person name="Karger A."/>
            <person name="Kirschner M.W."/>
            <person name="Durand P.M."/>
            <person name="Michod R.E."/>
            <person name="Nozaki H."/>
            <person name="Olson B.J."/>
        </authorList>
    </citation>
    <scope>NUCLEOTIDE SEQUENCE [LARGE SCALE GENOMIC DNA]</scope>
    <source>
        <strain evidence="8">NIES-2863</strain>
    </source>
</reference>
<dbReference type="InterPro" id="IPR040911">
    <property type="entry name" value="Exostosin_GT47"/>
</dbReference>
<keyword evidence="8" id="KW-1185">Reference proteome</keyword>
<dbReference type="AlphaFoldDB" id="A0A150FZ96"/>
<dbReference type="Gene3D" id="2.10.25.10">
    <property type="entry name" value="Laminin"/>
    <property type="match status" value="1"/>
</dbReference>
<dbReference type="Pfam" id="PF23106">
    <property type="entry name" value="EGF_Teneurin"/>
    <property type="match status" value="1"/>
</dbReference>
<accession>A0A150FZ96</accession>
<dbReference type="Proteomes" id="UP000075714">
    <property type="component" value="Unassembled WGS sequence"/>
</dbReference>
<keyword evidence="4" id="KW-0245">EGF-like domain</keyword>
<dbReference type="InterPro" id="IPR000742">
    <property type="entry name" value="EGF"/>
</dbReference>
<proteinExistence type="inferred from homology"/>
<dbReference type="GO" id="GO:0016757">
    <property type="term" value="F:glycosyltransferase activity"/>
    <property type="evidence" value="ECO:0007669"/>
    <property type="project" value="InterPro"/>
</dbReference>
<feature type="domain" description="EGF-like" evidence="6">
    <location>
        <begin position="162"/>
        <end position="200"/>
    </location>
</feature>
<dbReference type="SMART" id="SM00181">
    <property type="entry name" value="EGF"/>
    <property type="match status" value="3"/>
</dbReference>
<dbReference type="PROSITE" id="PS00022">
    <property type="entry name" value="EGF_1"/>
    <property type="match status" value="2"/>
</dbReference>
<evidence type="ECO:0000313" key="8">
    <source>
        <dbReference type="Proteomes" id="UP000075714"/>
    </source>
</evidence>
<sequence>MHLTYRVLVLLAQLVTLLASFGANGGVLKKPLSCPAGCTERGNCNAETGRCECPWGYGGSCGNLWPKNCECYMLCQKMYCGSVVQNNFCTHELGRELPSARCWRHRDPAAPPTSLLPEEDDPFNKTVWYRHFTWDESGYKELEEEPSLWGTSNWSGGHKVHPLNRCPNRCSNGRGVCFRWGHKPEPECLCHKGYNGTDCSQVDNSEACWFAPDCGGRGTCRSGFCHCQPGYFGVGCHRSTAYKPAAEGTVPDVRQYTQLKIYMYDLPWNVAFPYEYNDGHHSRDMMYAAYEYFMQYFLNDTVVRTENPYEANLFYVPLLLYFYVGNVKDPVPHATRVLDYIRTNWPFYNRTGGRDHFYFMTGDRGTCHVPRWMQDECIKVVHFGMQKERLAWMDIRNQEYGCIQWLVSTGGHDGNRTLLFFFAGGVGVPGEYSGGVRQAIKRLLDSVNPKPPDVEFIDGRANNYRELLRKSKFCIAPYGFGWGLRLVQAMEFGCIPVIIQDWVYQAFEEYLPYEEFSVRMPLAGVGHLIEVLRSFDEQALAALRLGMARHYRAFIWNREWGGTAYEWTLAGLQRRLDNMRAEHFRRHRRRRGG</sequence>
<feature type="signal peptide" evidence="5">
    <location>
        <begin position="1"/>
        <end position="19"/>
    </location>
</feature>
<evidence type="ECO:0000313" key="7">
    <source>
        <dbReference type="EMBL" id="KXZ42907.1"/>
    </source>
</evidence>
<feature type="chain" id="PRO_5007561772" description="EGF-like domain-containing protein" evidence="5">
    <location>
        <begin position="20"/>
        <end position="593"/>
    </location>
</feature>
<dbReference type="PANTHER" id="PTHR11062:SF376">
    <property type="entry name" value="EXOSTOSIN FAMILY PROTEIN"/>
    <property type="match status" value="1"/>
</dbReference>
<evidence type="ECO:0000256" key="2">
    <source>
        <dbReference type="ARBA" id="ARBA00010271"/>
    </source>
</evidence>
<name>A0A150FZ96_GONPE</name>
<dbReference type="EMBL" id="LSYV01000112">
    <property type="protein sequence ID" value="KXZ42907.1"/>
    <property type="molecule type" value="Genomic_DNA"/>
</dbReference>
<gene>
    <name evidence="7" type="ORF">GPECTOR_112g277</name>
</gene>
<comment type="caution">
    <text evidence="7">The sequence shown here is derived from an EMBL/GenBank/DDBJ whole genome shotgun (WGS) entry which is preliminary data.</text>
</comment>
<dbReference type="InterPro" id="IPR004263">
    <property type="entry name" value="Exostosin"/>
</dbReference>
<protein>
    <recommendedName>
        <fullName evidence="6">EGF-like domain-containing protein</fullName>
    </recommendedName>
</protein>
<dbReference type="STRING" id="33097.A0A150FZ96"/>
<dbReference type="GO" id="GO:0000139">
    <property type="term" value="C:Golgi membrane"/>
    <property type="evidence" value="ECO:0007669"/>
    <property type="project" value="UniProtKB-SubCell"/>
</dbReference>
<dbReference type="PROSITE" id="PS01186">
    <property type="entry name" value="EGF_2"/>
    <property type="match status" value="2"/>
</dbReference>
<feature type="disulfide bond" evidence="4">
    <location>
        <begin position="190"/>
        <end position="199"/>
    </location>
</feature>
<comment type="similarity">
    <text evidence="2">Belongs to the glycosyltransferase 47 family.</text>
</comment>
<dbReference type="Pfam" id="PF03016">
    <property type="entry name" value="Exostosin_GT47"/>
    <property type="match status" value="1"/>
</dbReference>
<dbReference type="OrthoDB" id="1924787at2759"/>
<dbReference type="PROSITE" id="PS50026">
    <property type="entry name" value="EGF_3"/>
    <property type="match status" value="1"/>
</dbReference>
<evidence type="ECO:0000259" key="6">
    <source>
        <dbReference type="PROSITE" id="PS50026"/>
    </source>
</evidence>
<evidence type="ECO:0000256" key="1">
    <source>
        <dbReference type="ARBA" id="ARBA00004323"/>
    </source>
</evidence>
<keyword evidence="5" id="KW-0732">Signal</keyword>
<evidence type="ECO:0000256" key="4">
    <source>
        <dbReference type="PROSITE-ProRule" id="PRU00076"/>
    </source>
</evidence>
<organism evidence="7 8">
    <name type="scientific">Gonium pectorale</name>
    <name type="common">Green alga</name>
    <dbReference type="NCBI Taxonomy" id="33097"/>
    <lineage>
        <taxon>Eukaryota</taxon>
        <taxon>Viridiplantae</taxon>
        <taxon>Chlorophyta</taxon>
        <taxon>core chlorophytes</taxon>
        <taxon>Chlorophyceae</taxon>
        <taxon>CS clade</taxon>
        <taxon>Chlamydomonadales</taxon>
        <taxon>Volvocaceae</taxon>
        <taxon>Gonium</taxon>
    </lineage>
</organism>
<comment type="caution">
    <text evidence="4">Lacks conserved residue(s) required for the propagation of feature annotation.</text>
</comment>
<keyword evidence="3" id="KW-0333">Golgi apparatus</keyword>
<comment type="subcellular location">
    <subcellularLocation>
        <location evidence="1">Golgi apparatus membrane</location>
        <topology evidence="1">Single-pass type II membrane protein</topology>
    </subcellularLocation>
</comment>